<keyword evidence="4 6" id="KW-1133">Transmembrane helix</keyword>
<feature type="transmembrane region" description="Helical" evidence="6">
    <location>
        <begin position="288"/>
        <end position="306"/>
    </location>
</feature>
<keyword evidence="5 6" id="KW-0472">Membrane</keyword>
<dbReference type="eggNOG" id="COG0697">
    <property type="taxonomic scope" value="Bacteria"/>
</dbReference>
<dbReference type="AlphaFoldDB" id="F4QRY3"/>
<dbReference type="SUPFAM" id="SSF103481">
    <property type="entry name" value="Multidrug resistance efflux transporter EmrE"/>
    <property type="match status" value="2"/>
</dbReference>
<feature type="transmembrane region" description="Helical" evidence="6">
    <location>
        <begin position="170"/>
        <end position="188"/>
    </location>
</feature>
<evidence type="ECO:0000256" key="4">
    <source>
        <dbReference type="ARBA" id="ARBA00022989"/>
    </source>
</evidence>
<evidence type="ECO:0000256" key="1">
    <source>
        <dbReference type="ARBA" id="ARBA00004651"/>
    </source>
</evidence>
<evidence type="ECO:0000259" key="7">
    <source>
        <dbReference type="Pfam" id="PF00892"/>
    </source>
</evidence>
<evidence type="ECO:0000256" key="3">
    <source>
        <dbReference type="ARBA" id="ARBA00022692"/>
    </source>
</evidence>
<feature type="domain" description="EamA" evidence="7">
    <location>
        <begin position="22"/>
        <end position="155"/>
    </location>
</feature>
<dbReference type="InterPro" id="IPR000620">
    <property type="entry name" value="EamA_dom"/>
</dbReference>
<comment type="subcellular location">
    <subcellularLocation>
        <location evidence="1">Cell membrane</location>
        <topology evidence="1">Multi-pass membrane protein</topology>
    </subcellularLocation>
</comment>
<feature type="transmembrane region" description="Helical" evidence="6">
    <location>
        <begin position="138"/>
        <end position="158"/>
    </location>
</feature>
<feature type="transmembrane region" description="Helical" evidence="6">
    <location>
        <begin position="265"/>
        <end position="282"/>
    </location>
</feature>
<evidence type="ECO:0000313" key="9">
    <source>
        <dbReference type="Proteomes" id="UP000006512"/>
    </source>
</evidence>
<feature type="transmembrane region" description="Helical" evidence="6">
    <location>
        <begin position="84"/>
        <end position="105"/>
    </location>
</feature>
<feature type="transmembrane region" description="Helical" evidence="6">
    <location>
        <begin position="200"/>
        <end position="220"/>
    </location>
</feature>
<dbReference type="PANTHER" id="PTHR32322:SF18">
    <property type="entry name" value="S-ADENOSYLMETHIONINE_S-ADENOSYLHOMOCYSTEINE TRANSPORTER"/>
    <property type="match status" value="1"/>
</dbReference>
<feature type="transmembrane region" description="Helical" evidence="6">
    <location>
        <begin position="54"/>
        <end position="72"/>
    </location>
</feature>
<dbReference type="InterPro" id="IPR037185">
    <property type="entry name" value="EmrE-like"/>
</dbReference>
<name>F4QRY3_9CAUL</name>
<feature type="transmembrane region" description="Helical" evidence="6">
    <location>
        <begin position="232"/>
        <end position="253"/>
    </location>
</feature>
<evidence type="ECO:0000313" key="8">
    <source>
        <dbReference type="EMBL" id="EGF89503.1"/>
    </source>
</evidence>
<dbReference type="PANTHER" id="PTHR32322">
    <property type="entry name" value="INNER MEMBRANE TRANSPORTER"/>
    <property type="match status" value="1"/>
</dbReference>
<gene>
    <name evidence="8" type="ORF">ABI_39170</name>
</gene>
<dbReference type="Pfam" id="PF00892">
    <property type="entry name" value="EamA"/>
    <property type="match status" value="2"/>
</dbReference>
<keyword evidence="3 6" id="KW-0812">Transmembrane</keyword>
<dbReference type="InterPro" id="IPR050638">
    <property type="entry name" value="AA-Vitamin_Transporters"/>
</dbReference>
<evidence type="ECO:0000256" key="5">
    <source>
        <dbReference type="ARBA" id="ARBA00023136"/>
    </source>
</evidence>
<feature type="domain" description="EamA" evidence="7">
    <location>
        <begin position="170"/>
        <end position="303"/>
    </location>
</feature>
<reference evidence="9" key="1">
    <citation type="submission" date="2011-03" db="EMBL/GenBank/DDBJ databases">
        <title>Draft genome sequence of Brevundimonas diminuta.</title>
        <authorList>
            <person name="Brown P.J.B."/>
            <person name="Buechlein A."/>
            <person name="Hemmerich C."/>
            <person name="Brun Y.V."/>
        </authorList>
    </citation>
    <scope>NUCLEOTIDE SEQUENCE [LARGE SCALE GENOMIC DNA]</scope>
    <source>
        <strain evidence="9">C19</strain>
    </source>
</reference>
<dbReference type="EMBL" id="GL883080">
    <property type="protein sequence ID" value="EGF89503.1"/>
    <property type="molecule type" value="Genomic_DNA"/>
</dbReference>
<keyword evidence="9" id="KW-1185">Reference proteome</keyword>
<feature type="transmembrane region" description="Helical" evidence="6">
    <location>
        <begin position="111"/>
        <end position="131"/>
    </location>
</feature>
<accession>F4QRY3</accession>
<feature type="transmembrane region" description="Helical" evidence="6">
    <location>
        <begin position="12"/>
        <end position="34"/>
    </location>
</feature>
<protein>
    <recommendedName>
        <fullName evidence="7">EamA domain-containing protein</fullName>
    </recommendedName>
</protein>
<proteinExistence type="predicted"/>
<organism evidence="8 9">
    <name type="scientific">Asticcacaulis biprosthecium C19</name>
    <dbReference type="NCBI Taxonomy" id="715226"/>
    <lineage>
        <taxon>Bacteria</taxon>
        <taxon>Pseudomonadati</taxon>
        <taxon>Pseudomonadota</taxon>
        <taxon>Alphaproteobacteria</taxon>
        <taxon>Caulobacterales</taxon>
        <taxon>Caulobacteraceae</taxon>
        <taxon>Asticcacaulis</taxon>
    </lineage>
</organism>
<dbReference type="Proteomes" id="UP000006512">
    <property type="component" value="Unassembled WGS sequence"/>
</dbReference>
<dbReference type="GO" id="GO:0005886">
    <property type="term" value="C:plasma membrane"/>
    <property type="evidence" value="ECO:0007669"/>
    <property type="project" value="UniProtKB-SubCell"/>
</dbReference>
<dbReference type="HOGENOM" id="CLU_033863_4_4_5"/>
<evidence type="ECO:0000256" key="6">
    <source>
        <dbReference type="SAM" id="Phobius"/>
    </source>
</evidence>
<evidence type="ECO:0000256" key="2">
    <source>
        <dbReference type="ARBA" id="ARBA00022475"/>
    </source>
</evidence>
<keyword evidence="2" id="KW-1003">Cell membrane</keyword>
<sequence length="320" mass="34835">MEGSELESIAPLRLEAGMSLRAYALLILTNFLWAGNSVAGKLAVGHIEPVLLTSLRWVFACLIILVLAVPQLKRDWPVINVKWPLLLGYGAIGFTLFNLLLYMALNHTSTVNVMIEQSGIPLVIFLANFALFRLRATLAQIAGFVLTFCGVLVTATHGDIRQLLHLNLNIGDAMMLVAVLVYAGYTVALRWKPDLHWKTFLATSCIGALVACVPALIWRYHNAPVTWPDAQGWWVVAYAAVFPSLIAAGAYIAAIELIGSNRAGLFINLLPIFGVILAVLILREPLHGFHIAALALVCAGIVLAEWSRIRAGLAERTIAP</sequence>
<dbReference type="STRING" id="715226.ABI_39170"/>